<keyword evidence="8 11" id="KW-0408">Iron</keyword>
<keyword evidence="6 11" id="KW-0521">NADP</keyword>
<dbReference type="InterPro" id="IPR009078">
    <property type="entry name" value="Ferritin-like_SF"/>
</dbReference>
<name>A0A178M7Q5_9CHLR</name>
<dbReference type="PANTHER" id="PTHR31053:SF2">
    <property type="entry name" value="MAGNESIUM-PROTOPORPHYRIN IX MONOMETHYL ESTER [OXIDATIVE] CYCLASE, CHLOROPLASTIC"/>
    <property type="match status" value="1"/>
</dbReference>
<gene>
    <name evidence="11" type="primary">acsF</name>
    <name evidence="13" type="ORF">A6A03_16515</name>
</gene>
<dbReference type="UniPathway" id="UPA00668"/>
<dbReference type="OrthoDB" id="141643at2"/>
<dbReference type="GO" id="GO:0015979">
    <property type="term" value="P:photosynthesis"/>
    <property type="evidence" value="ECO:0007669"/>
    <property type="project" value="UniProtKB-UniRule"/>
</dbReference>
<dbReference type="EMBL" id="LWQS01000065">
    <property type="protein sequence ID" value="OAN44546.1"/>
    <property type="molecule type" value="Genomic_DNA"/>
</dbReference>
<dbReference type="SUPFAM" id="SSF47240">
    <property type="entry name" value="Ferritin-like"/>
    <property type="match status" value="1"/>
</dbReference>
<evidence type="ECO:0000313" key="14">
    <source>
        <dbReference type="Proteomes" id="UP000078287"/>
    </source>
</evidence>
<evidence type="ECO:0000259" key="12">
    <source>
        <dbReference type="Pfam" id="PF02915"/>
    </source>
</evidence>
<comment type="pathway">
    <text evidence="11">Porphyrin-containing compound metabolism; bacteriochlorophyll biosynthesis (light-independent).</text>
</comment>
<sequence>MFWINPLMMEMPGEFSRTTRHALKEAILSPRFYTTDFKAIDNLQIDRNGLRDEFDWIRDEFAYDYNRTHFRRTDEFLQNFDDMPERDSFIDFLERSCTAEFSGCLLYAEMVKHLHDPTMKAIFKYMSRDEGRHAGFLNRTMADLNVALDLTVLQKRKKYTYFQPKFIFYSVYLSEKIGYSRYIHIYRHLEQNPQYCIHPIFKWFEQWCNDEYRHGEFFAMLMRSQPEMLEGANRRWIRFFLLAVYATMYLNDARRANFYAALGLNWRDYDQKVIRLCNDISTQVYPETMNLDDPRFFGYMDKLVEYDRKLRELEGRNDPIALAQSARLKAAIALRLLAIYRLPTRKTTEAIRWKGLPGFPNYPGPNRPQRVMAAD</sequence>
<evidence type="ECO:0000256" key="8">
    <source>
        <dbReference type="ARBA" id="ARBA00023004"/>
    </source>
</evidence>
<dbReference type="GO" id="GO:0005506">
    <property type="term" value="F:iron ion binding"/>
    <property type="evidence" value="ECO:0007669"/>
    <property type="project" value="UniProtKB-UniRule"/>
</dbReference>
<reference evidence="13 14" key="1">
    <citation type="submission" date="2016-04" db="EMBL/GenBank/DDBJ databases">
        <title>Chloroflexus islandicus sp. nov., a thermophilic filamentous anoxygenic phototrophic bacterium from geyser Strokkur (Iceland).</title>
        <authorList>
            <person name="Gaisin V.A."/>
            <person name="Kalashnikov A.M."/>
            <person name="Sukhacheva M.V."/>
            <person name="Grouzdev D.S."/>
            <person name="Ivanov T.M."/>
            <person name="Kuznetsov B."/>
            <person name="Gorlenko V.M."/>
        </authorList>
    </citation>
    <scope>NUCLEOTIDE SEQUENCE [LARGE SCALE GENOMIC DNA]</scope>
    <source>
        <strain evidence="14">isl-2</strain>
    </source>
</reference>
<dbReference type="InterPro" id="IPR008434">
    <property type="entry name" value="AcsF"/>
</dbReference>
<comment type="similarity">
    <text evidence="3 11">Belongs to the AcsF family.</text>
</comment>
<comment type="pathway">
    <text evidence="2">Porphyrin-containing compound metabolism; chlorophyll biosynthesis.</text>
</comment>
<dbReference type="InterPro" id="IPR003251">
    <property type="entry name" value="Rr_diiron-bd_dom"/>
</dbReference>
<comment type="function">
    <text evidence="11">Catalyzes the formation of the isocyclic ring in chlorophyll biosynthesis. Mediates the cyclase reaction, which results in the formation of divinylprotochlorophyllide (Pchlide) characteristic of all chlorophylls from magnesium-protoporphyrin IX 13-monomethyl ester (MgPMME).</text>
</comment>
<evidence type="ECO:0000256" key="5">
    <source>
        <dbReference type="ARBA" id="ARBA00022723"/>
    </source>
</evidence>
<comment type="cofactor">
    <cofactor evidence="1 11">
        <name>Fe cation</name>
        <dbReference type="ChEBI" id="CHEBI:24875"/>
    </cofactor>
</comment>
<keyword evidence="11" id="KW-0077">Bacteriochlorophyll biosynthesis</keyword>
<keyword evidence="4 11" id="KW-0602">Photosynthesis</keyword>
<dbReference type="GO" id="GO:0048529">
    <property type="term" value="F:magnesium-protoporphyrin IX monomethyl ester (oxidative) cyclase activity"/>
    <property type="evidence" value="ECO:0007669"/>
    <property type="project" value="UniProtKB-UniRule"/>
</dbReference>
<keyword evidence="5 11" id="KW-0479">Metal-binding</keyword>
<evidence type="ECO:0000256" key="6">
    <source>
        <dbReference type="ARBA" id="ARBA00022857"/>
    </source>
</evidence>
<evidence type="ECO:0000256" key="1">
    <source>
        <dbReference type="ARBA" id="ARBA00001962"/>
    </source>
</evidence>
<organism evidence="13 14">
    <name type="scientific">Chloroflexus islandicus</name>
    <dbReference type="NCBI Taxonomy" id="1707952"/>
    <lineage>
        <taxon>Bacteria</taxon>
        <taxon>Bacillati</taxon>
        <taxon>Chloroflexota</taxon>
        <taxon>Chloroflexia</taxon>
        <taxon>Chloroflexales</taxon>
        <taxon>Chloroflexineae</taxon>
        <taxon>Chloroflexaceae</taxon>
        <taxon>Chloroflexus</taxon>
    </lineage>
</organism>
<keyword evidence="14" id="KW-1185">Reference proteome</keyword>
<evidence type="ECO:0000256" key="7">
    <source>
        <dbReference type="ARBA" id="ARBA00023002"/>
    </source>
</evidence>
<evidence type="ECO:0000256" key="3">
    <source>
        <dbReference type="ARBA" id="ARBA00006550"/>
    </source>
</evidence>
<dbReference type="GO" id="GO:0036070">
    <property type="term" value="P:light-independent bacteriochlorophyll biosynthetic process"/>
    <property type="evidence" value="ECO:0007669"/>
    <property type="project" value="UniProtKB-UniRule"/>
</dbReference>
<dbReference type="Pfam" id="PF02915">
    <property type="entry name" value="Rubrerythrin"/>
    <property type="match status" value="1"/>
</dbReference>
<keyword evidence="9 11" id="KW-0149">Chlorophyll biosynthesis</keyword>
<protein>
    <recommendedName>
        <fullName evidence="11">Aerobic magnesium-protoporphyrin IX monomethyl ester [oxidative] cyclase</fullName>
        <shortName evidence="11">Aerobic Mg-protoporphyrin IX monomethyl ester oxidative cyclase</shortName>
        <ecNumber evidence="11">1.14.13.81</ecNumber>
    </recommendedName>
</protein>
<evidence type="ECO:0000256" key="4">
    <source>
        <dbReference type="ARBA" id="ARBA00022531"/>
    </source>
</evidence>
<accession>A0A178M7Q5</accession>
<dbReference type="Proteomes" id="UP000078287">
    <property type="component" value="Unassembled WGS sequence"/>
</dbReference>
<evidence type="ECO:0000256" key="10">
    <source>
        <dbReference type="ARBA" id="ARBA00049231"/>
    </source>
</evidence>
<dbReference type="RefSeq" id="WP_066789121.1">
    <property type="nucleotide sequence ID" value="NZ_LWQS01000065.1"/>
</dbReference>
<proteinExistence type="inferred from homology"/>
<dbReference type="HAMAP" id="MF_01840">
    <property type="entry name" value="AcsF"/>
    <property type="match status" value="1"/>
</dbReference>
<dbReference type="PANTHER" id="PTHR31053">
    <property type="entry name" value="MAGNESIUM-PROTOPORPHYRIN IX MONOMETHYL ESTER [OXIDATIVE] CYCLASE, CHLOROPLASTIC"/>
    <property type="match status" value="1"/>
</dbReference>
<feature type="domain" description="Rubrerythrin diiron-binding" evidence="12">
    <location>
        <begin position="91"/>
        <end position="222"/>
    </location>
</feature>
<comment type="catalytic activity">
    <reaction evidence="10 11">
        <text>Mg-protoporphyrin IX 13-monomethyl ester + 3 NADPH + 3 O2 + 2 H(+) = 3,8-divinyl protochlorophyllide a + 3 NADP(+) + 5 H2O</text>
        <dbReference type="Rhea" id="RHEA:33235"/>
        <dbReference type="ChEBI" id="CHEBI:15377"/>
        <dbReference type="ChEBI" id="CHEBI:15378"/>
        <dbReference type="ChEBI" id="CHEBI:15379"/>
        <dbReference type="ChEBI" id="CHEBI:57783"/>
        <dbReference type="ChEBI" id="CHEBI:58349"/>
        <dbReference type="ChEBI" id="CHEBI:58632"/>
        <dbReference type="ChEBI" id="CHEBI:60491"/>
        <dbReference type="EC" id="1.14.13.81"/>
    </reaction>
</comment>
<keyword evidence="7 11" id="KW-0560">Oxidoreductase</keyword>
<dbReference type="STRING" id="1707952.A6A03_16515"/>
<comment type="caution">
    <text evidence="13">The sequence shown here is derived from an EMBL/GenBank/DDBJ whole genome shotgun (WGS) entry which is preliminary data.</text>
</comment>
<dbReference type="UniPathway" id="UPA00671"/>
<evidence type="ECO:0000256" key="11">
    <source>
        <dbReference type="HAMAP-Rule" id="MF_01840"/>
    </source>
</evidence>
<evidence type="ECO:0000256" key="2">
    <source>
        <dbReference type="ARBA" id="ARBA00005173"/>
    </source>
</evidence>
<dbReference type="NCBIfam" id="NF010172">
    <property type="entry name" value="PRK13654.1"/>
    <property type="match status" value="1"/>
</dbReference>
<dbReference type="AlphaFoldDB" id="A0A178M7Q5"/>
<evidence type="ECO:0000313" key="13">
    <source>
        <dbReference type="EMBL" id="OAN44546.1"/>
    </source>
</evidence>
<dbReference type="EC" id="1.14.13.81" evidence="11"/>
<evidence type="ECO:0000256" key="9">
    <source>
        <dbReference type="ARBA" id="ARBA00023171"/>
    </source>
</evidence>
<dbReference type="NCBIfam" id="TIGR02029">
    <property type="entry name" value="AcsF"/>
    <property type="match status" value="1"/>
</dbReference>